<protein>
    <submittedName>
        <fullName evidence="1">Uncharacterized protein</fullName>
    </submittedName>
</protein>
<name>A0A0E9TPT9_ANGAN</name>
<dbReference type="EMBL" id="GBXM01053849">
    <property type="protein sequence ID" value="JAH54728.1"/>
    <property type="molecule type" value="Transcribed_RNA"/>
</dbReference>
<accession>A0A0E9TPT9</accession>
<reference evidence="1" key="2">
    <citation type="journal article" date="2015" name="Fish Shellfish Immunol.">
        <title>Early steps in the European eel (Anguilla anguilla)-Vibrio vulnificus interaction in the gills: Role of the RtxA13 toxin.</title>
        <authorList>
            <person name="Callol A."/>
            <person name="Pajuelo D."/>
            <person name="Ebbesson L."/>
            <person name="Teles M."/>
            <person name="MacKenzie S."/>
            <person name="Amaro C."/>
        </authorList>
    </citation>
    <scope>NUCLEOTIDE SEQUENCE</scope>
</reference>
<evidence type="ECO:0000313" key="1">
    <source>
        <dbReference type="EMBL" id="JAH54728.1"/>
    </source>
</evidence>
<proteinExistence type="predicted"/>
<dbReference type="AlphaFoldDB" id="A0A0E9TPT9"/>
<sequence length="31" mass="3637">MNGPKEIYKPFISSTPSFHKHYVDIHKCTCQ</sequence>
<organism evidence="1">
    <name type="scientific">Anguilla anguilla</name>
    <name type="common">European freshwater eel</name>
    <name type="synonym">Muraena anguilla</name>
    <dbReference type="NCBI Taxonomy" id="7936"/>
    <lineage>
        <taxon>Eukaryota</taxon>
        <taxon>Metazoa</taxon>
        <taxon>Chordata</taxon>
        <taxon>Craniata</taxon>
        <taxon>Vertebrata</taxon>
        <taxon>Euteleostomi</taxon>
        <taxon>Actinopterygii</taxon>
        <taxon>Neopterygii</taxon>
        <taxon>Teleostei</taxon>
        <taxon>Anguilliformes</taxon>
        <taxon>Anguillidae</taxon>
        <taxon>Anguilla</taxon>
    </lineage>
</organism>
<reference evidence="1" key="1">
    <citation type="submission" date="2014-11" db="EMBL/GenBank/DDBJ databases">
        <authorList>
            <person name="Amaro Gonzalez C."/>
        </authorList>
    </citation>
    <scope>NUCLEOTIDE SEQUENCE</scope>
</reference>